<dbReference type="SUPFAM" id="SSF81321">
    <property type="entry name" value="Family A G protein-coupled receptor-like"/>
    <property type="match status" value="1"/>
</dbReference>
<dbReference type="Proteomes" id="UP000271974">
    <property type="component" value="Unassembled WGS sequence"/>
</dbReference>
<evidence type="ECO:0000256" key="2">
    <source>
        <dbReference type="ARBA" id="ARBA00022692"/>
    </source>
</evidence>
<dbReference type="Gene3D" id="1.20.1070.10">
    <property type="entry name" value="Rhodopsin 7-helix transmembrane proteins"/>
    <property type="match status" value="1"/>
</dbReference>
<evidence type="ECO:0000256" key="4">
    <source>
        <dbReference type="ARBA" id="ARBA00023040"/>
    </source>
</evidence>
<feature type="transmembrane region" description="Helical" evidence="8">
    <location>
        <begin position="124"/>
        <end position="144"/>
    </location>
</feature>
<comment type="caution">
    <text evidence="10">The sequence shown here is derived from an EMBL/GenBank/DDBJ whole genome shotgun (WGS) entry which is preliminary data.</text>
</comment>
<evidence type="ECO:0000256" key="7">
    <source>
        <dbReference type="ARBA" id="ARBA00023224"/>
    </source>
</evidence>
<dbReference type="AlphaFoldDB" id="A0A433TXF0"/>
<feature type="domain" description="G-protein coupled receptors family 1 profile" evidence="9">
    <location>
        <begin position="18"/>
        <end position="300"/>
    </location>
</feature>
<dbReference type="PANTHER" id="PTHR24243">
    <property type="entry name" value="G-PROTEIN COUPLED RECEPTOR"/>
    <property type="match status" value="1"/>
</dbReference>
<dbReference type="GO" id="GO:0005886">
    <property type="term" value="C:plasma membrane"/>
    <property type="evidence" value="ECO:0007669"/>
    <property type="project" value="TreeGrafter"/>
</dbReference>
<feature type="transmembrane region" description="Helical" evidence="8">
    <location>
        <begin position="176"/>
        <end position="199"/>
    </location>
</feature>
<dbReference type="PRINTS" id="PR00237">
    <property type="entry name" value="GPCRRHODOPSN"/>
</dbReference>
<keyword evidence="7" id="KW-0807">Transducer</keyword>
<evidence type="ECO:0000256" key="6">
    <source>
        <dbReference type="ARBA" id="ARBA00023170"/>
    </source>
</evidence>
<sequence length="323" mass="36041">IQVLAPLWPAIILFGLISNVINIIVFLKSGARDNVTILLLSLAVSDLAFLALISPAMSYFIISAFARSHPWPFDPRFVRSLFYWPAFTAYDLSAFISVSLGVMRCACVAMPLRFKFVFTRSRTITWVLFLVVLAVSLRIPVLSIQRVGWTRDPDTNTSSPCLKAVNMASMSHVNDIMNRGVVINVMYITMVTCVVVLTLKLYQASKIRRACTEPGKHGVNTPGNPGVQGLSTKDLQVVKSVVLVCSIFILSQLSFLVTSAVRLVSPEFDNGRDLLYLFGIISHLNALCSYLNASLNIFVYYNYNSKYRPVFCQLVCSKYYDCV</sequence>
<feature type="transmembrane region" description="Helical" evidence="8">
    <location>
        <begin position="276"/>
        <end position="301"/>
    </location>
</feature>
<keyword evidence="11" id="KW-1185">Reference proteome</keyword>
<feature type="transmembrane region" description="Helical" evidence="8">
    <location>
        <begin position="82"/>
        <end position="103"/>
    </location>
</feature>
<comment type="subcellular location">
    <subcellularLocation>
        <location evidence="1">Membrane</location>
        <topology evidence="1">Multi-pass membrane protein</topology>
    </subcellularLocation>
</comment>
<dbReference type="InterPro" id="IPR000276">
    <property type="entry name" value="GPCR_Rhodpsn"/>
</dbReference>
<evidence type="ECO:0000256" key="8">
    <source>
        <dbReference type="SAM" id="Phobius"/>
    </source>
</evidence>
<keyword evidence="6" id="KW-0675">Receptor</keyword>
<evidence type="ECO:0000256" key="3">
    <source>
        <dbReference type="ARBA" id="ARBA00022989"/>
    </source>
</evidence>
<keyword evidence="3 8" id="KW-1133">Transmembrane helix</keyword>
<feature type="non-terminal residue" evidence="10">
    <location>
        <position position="323"/>
    </location>
</feature>
<dbReference type="PROSITE" id="PS50262">
    <property type="entry name" value="G_PROTEIN_RECEP_F1_2"/>
    <property type="match status" value="1"/>
</dbReference>
<gene>
    <name evidence="10" type="ORF">EGW08_006038</name>
</gene>
<feature type="transmembrane region" description="Helical" evidence="8">
    <location>
        <begin position="241"/>
        <end position="264"/>
    </location>
</feature>
<evidence type="ECO:0000313" key="10">
    <source>
        <dbReference type="EMBL" id="RUS86192.1"/>
    </source>
</evidence>
<dbReference type="PANTHER" id="PTHR24243:SF230">
    <property type="entry name" value="G-PROTEIN COUPLED RECEPTORS FAMILY 1 PROFILE DOMAIN-CONTAINING PROTEIN"/>
    <property type="match status" value="1"/>
</dbReference>
<evidence type="ECO:0000313" key="11">
    <source>
        <dbReference type="Proteomes" id="UP000271974"/>
    </source>
</evidence>
<dbReference type="GO" id="GO:0004930">
    <property type="term" value="F:G protein-coupled receptor activity"/>
    <property type="evidence" value="ECO:0007669"/>
    <property type="project" value="UniProtKB-KW"/>
</dbReference>
<keyword evidence="2 8" id="KW-0812">Transmembrane</keyword>
<proteinExistence type="predicted"/>
<feature type="transmembrane region" description="Helical" evidence="8">
    <location>
        <begin position="39"/>
        <end position="62"/>
    </location>
</feature>
<feature type="transmembrane region" description="Helical" evidence="8">
    <location>
        <begin position="6"/>
        <end position="27"/>
    </location>
</feature>
<evidence type="ECO:0000259" key="9">
    <source>
        <dbReference type="PROSITE" id="PS50262"/>
    </source>
</evidence>
<keyword evidence="5 8" id="KW-0472">Membrane</keyword>
<evidence type="ECO:0000256" key="1">
    <source>
        <dbReference type="ARBA" id="ARBA00004141"/>
    </source>
</evidence>
<dbReference type="InterPro" id="IPR017452">
    <property type="entry name" value="GPCR_Rhodpsn_7TM"/>
</dbReference>
<protein>
    <recommendedName>
        <fullName evidence="9">G-protein coupled receptors family 1 profile domain-containing protein</fullName>
    </recommendedName>
</protein>
<dbReference type="Pfam" id="PF00001">
    <property type="entry name" value="7tm_1"/>
    <property type="match status" value="1"/>
</dbReference>
<dbReference type="EMBL" id="RQTK01000147">
    <property type="protein sequence ID" value="RUS86192.1"/>
    <property type="molecule type" value="Genomic_DNA"/>
</dbReference>
<accession>A0A433TXF0</accession>
<organism evidence="10 11">
    <name type="scientific">Elysia chlorotica</name>
    <name type="common">Eastern emerald elysia</name>
    <name type="synonym">Sea slug</name>
    <dbReference type="NCBI Taxonomy" id="188477"/>
    <lineage>
        <taxon>Eukaryota</taxon>
        <taxon>Metazoa</taxon>
        <taxon>Spiralia</taxon>
        <taxon>Lophotrochozoa</taxon>
        <taxon>Mollusca</taxon>
        <taxon>Gastropoda</taxon>
        <taxon>Heterobranchia</taxon>
        <taxon>Euthyneura</taxon>
        <taxon>Panpulmonata</taxon>
        <taxon>Sacoglossa</taxon>
        <taxon>Placobranchoidea</taxon>
        <taxon>Plakobranchidae</taxon>
        <taxon>Elysia</taxon>
    </lineage>
</organism>
<reference evidence="10 11" key="1">
    <citation type="submission" date="2019-01" db="EMBL/GenBank/DDBJ databases">
        <title>A draft genome assembly of the solar-powered sea slug Elysia chlorotica.</title>
        <authorList>
            <person name="Cai H."/>
            <person name="Li Q."/>
            <person name="Fang X."/>
            <person name="Li J."/>
            <person name="Curtis N.E."/>
            <person name="Altenburger A."/>
            <person name="Shibata T."/>
            <person name="Feng M."/>
            <person name="Maeda T."/>
            <person name="Schwartz J.A."/>
            <person name="Shigenobu S."/>
            <person name="Lundholm N."/>
            <person name="Nishiyama T."/>
            <person name="Yang H."/>
            <person name="Hasebe M."/>
            <person name="Li S."/>
            <person name="Pierce S.K."/>
            <person name="Wang J."/>
        </authorList>
    </citation>
    <scope>NUCLEOTIDE SEQUENCE [LARGE SCALE GENOMIC DNA]</scope>
    <source>
        <strain evidence="10">EC2010</strain>
        <tissue evidence="10">Whole organism of an adult</tissue>
    </source>
</reference>
<feature type="non-terminal residue" evidence="10">
    <location>
        <position position="1"/>
    </location>
</feature>
<keyword evidence="4" id="KW-0297">G-protein coupled receptor</keyword>
<evidence type="ECO:0000256" key="5">
    <source>
        <dbReference type="ARBA" id="ARBA00023136"/>
    </source>
</evidence>
<name>A0A433TXF0_ELYCH</name>
<dbReference type="OrthoDB" id="6148240at2759"/>